<dbReference type="EMBL" id="PDOE01000001">
    <property type="protein sequence ID" value="RKL69152.1"/>
    <property type="molecule type" value="Genomic_DNA"/>
</dbReference>
<comment type="caution">
    <text evidence="1">The sequence shown here is derived from an EMBL/GenBank/DDBJ whole genome shotgun (WGS) entry which is preliminary data.</text>
</comment>
<evidence type="ECO:0000313" key="1">
    <source>
        <dbReference type="EMBL" id="RKL69152.1"/>
    </source>
</evidence>
<dbReference type="AlphaFoldDB" id="A0A3A9KF17"/>
<keyword evidence="2" id="KW-1185">Reference proteome</keyword>
<sequence length="78" mass="9267">MTEQFNNFEIVAKDAHLKEGKHREPALLLSSNIVKTNMYQMKWGEISEYFLDHHFENESDFAERKAKYESRKMGEVTI</sequence>
<gene>
    <name evidence="1" type="ORF">CR203_03730</name>
</gene>
<dbReference type="Proteomes" id="UP000281498">
    <property type="component" value="Unassembled WGS sequence"/>
</dbReference>
<accession>A0A3A9KF17</accession>
<dbReference type="RefSeq" id="WP_110936209.1">
    <property type="nucleotide sequence ID" value="NZ_KZ614146.1"/>
</dbReference>
<proteinExistence type="predicted"/>
<reference evidence="1 2" key="1">
    <citation type="submission" date="2017-10" db="EMBL/GenBank/DDBJ databases">
        <title>Bacillus sp. nov., a halophilic bacterium isolated from a Keqin Lake.</title>
        <authorList>
            <person name="Wang H."/>
        </authorList>
    </citation>
    <scope>NUCLEOTIDE SEQUENCE [LARGE SCALE GENOMIC DNA]</scope>
    <source>
        <strain evidence="1 2">KCTC 13187</strain>
    </source>
</reference>
<evidence type="ECO:0000313" key="2">
    <source>
        <dbReference type="Proteomes" id="UP000281498"/>
    </source>
</evidence>
<protein>
    <submittedName>
        <fullName evidence="1">Uncharacterized protein</fullName>
    </submittedName>
</protein>
<name>A0A3A9KF17_9BACI</name>
<organism evidence="1 2">
    <name type="scientific">Salipaludibacillus neizhouensis</name>
    <dbReference type="NCBI Taxonomy" id="885475"/>
    <lineage>
        <taxon>Bacteria</taxon>
        <taxon>Bacillati</taxon>
        <taxon>Bacillota</taxon>
        <taxon>Bacilli</taxon>
        <taxon>Bacillales</taxon>
        <taxon>Bacillaceae</taxon>
    </lineage>
</organism>